<keyword evidence="7" id="KW-0963">Cytoplasm</keyword>
<comment type="pathway">
    <text evidence="7">Metabolic intermediate biosynthesis; chorismate biosynthesis; chorismate from D-erythrose 4-phosphate and phosphoenolpyruvate: step 5/7.</text>
</comment>
<evidence type="ECO:0000256" key="1">
    <source>
        <dbReference type="ARBA" id="ARBA00022605"/>
    </source>
</evidence>
<name>A0A6C2TZ13_PONDE</name>
<dbReference type="PANTHER" id="PTHR21087:SF16">
    <property type="entry name" value="SHIKIMATE KINASE 1, CHLOROPLASTIC"/>
    <property type="match status" value="1"/>
</dbReference>
<keyword evidence="1 7" id="KW-0028">Amino-acid biosynthesis</keyword>
<evidence type="ECO:0000256" key="3">
    <source>
        <dbReference type="ARBA" id="ARBA00022741"/>
    </source>
</evidence>
<feature type="binding site" evidence="7">
    <location>
        <position position="35"/>
    </location>
    <ligand>
        <name>substrate</name>
    </ligand>
</feature>
<dbReference type="RefSeq" id="WP_136078347.1">
    <property type="nucleotide sequence ID" value="NZ_CAAHFG010000001.1"/>
</dbReference>
<feature type="binding site" evidence="7">
    <location>
        <position position="17"/>
    </location>
    <ligand>
        <name>Mg(2+)</name>
        <dbReference type="ChEBI" id="CHEBI:18420"/>
    </ligand>
</feature>
<dbReference type="GO" id="GO:0009423">
    <property type="term" value="P:chorismate biosynthetic process"/>
    <property type="evidence" value="ECO:0007669"/>
    <property type="project" value="UniProtKB-UniRule"/>
</dbReference>
<keyword evidence="4 7" id="KW-0418">Kinase</keyword>
<comment type="similarity">
    <text evidence="7">Belongs to the shikimate kinase family.</text>
</comment>
<dbReference type="GO" id="GO:0005524">
    <property type="term" value="F:ATP binding"/>
    <property type="evidence" value="ECO:0007669"/>
    <property type="project" value="UniProtKB-UniRule"/>
</dbReference>
<feature type="binding site" evidence="7">
    <location>
        <position position="80"/>
    </location>
    <ligand>
        <name>substrate</name>
    </ligand>
</feature>
<dbReference type="Pfam" id="PF01202">
    <property type="entry name" value="SKI"/>
    <property type="match status" value="1"/>
</dbReference>
<dbReference type="GO" id="GO:0009073">
    <property type="term" value="P:aromatic amino acid family biosynthetic process"/>
    <property type="evidence" value="ECO:0007669"/>
    <property type="project" value="UniProtKB-KW"/>
</dbReference>
<dbReference type="InterPro" id="IPR000623">
    <property type="entry name" value="Shikimate_kinase/TSH1"/>
</dbReference>
<feature type="binding site" evidence="7">
    <location>
        <position position="123"/>
    </location>
    <ligand>
        <name>ATP</name>
        <dbReference type="ChEBI" id="CHEBI:30616"/>
    </ligand>
</feature>
<feature type="binding site" evidence="7">
    <location>
        <position position="152"/>
    </location>
    <ligand>
        <name>ATP</name>
        <dbReference type="ChEBI" id="CHEBI:30616"/>
    </ligand>
</feature>
<dbReference type="UniPathway" id="UPA00053">
    <property type="reaction ID" value="UER00088"/>
</dbReference>
<keyword evidence="2 7" id="KW-0808">Transferase</keyword>
<dbReference type="AlphaFoldDB" id="A0A6C2TZ13"/>
<evidence type="ECO:0000313" key="9">
    <source>
        <dbReference type="Proteomes" id="UP000366872"/>
    </source>
</evidence>
<gene>
    <name evidence="8" type="primary">aroK_1</name>
    <name evidence="7" type="synonym">aroK</name>
    <name evidence="8" type="ORF">PDESU_01258</name>
</gene>
<feature type="binding site" evidence="7">
    <location>
        <position position="135"/>
    </location>
    <ligand>
        <name>substrate</name>
    </ligand>
</feature>
<dbReference type="GO" id="GO:0005829">
    <property type="term" value="C:cytosol"/>
    <property type="evidence" value="ECO:0007669"/>
    <property type="project" value="TreeGrafter"/>
</dbReference>
<dbReference type="Proteomes" id="UP000366872">
    <property type="component" value="Unassembled WGS sequence"/>
</dbReference>
<sequence>MDKSNIVLIGMPASGKSTVGVQLAKWLSMGFLDTDLLVQARAGESMQAFQNRDGLEAYQALECDTVKSVVCENCVIATGGSAVYCVGAMEHLKSMAKIIFLDVPLLEIKRRIGDYSERGVIIKPGMTLDDLYEERRPLYLRHADTILDCAGRSQSDLLAEIRALDCH</sequence>
<dbReference type="PRINTS" id="PR01100">
    <property type="entry name" value="SHIKIMTKNASE"/>
</dbReference>
<evidence type="ECO:0000256" key="7">
    <source>
        <dbReference type="HAMAP-Rule" id="MF_00109"/>
    </source>
</evidence>
<organism evidence="8 9">
    <name type="scientific">Pontiella desulfatans</name>
    <dbReference type="NCBI Taxonomy" id="2750659"/>
    <lineage>
        <taxon>Bacteria</taxon>
        <taxon>Pseudomonadati</taxon>
        <taxon>Kiritimatiellota</taxon>
        <taxon>Kiritimatiellia</taxon>
        <taxon>Kiritimatiellales</taxon>
        <taxon>Pontiellaceae</taxon>
        <taxon>Pontiella</taxon>
    </lineage>
</organism>
<comment type="catalytic activity">
    <reaction evidence="7">
        <text>shikimate + ATP = 3-phosphoshikimate + ADP + H(+)</text>
        <dbReference type="Rhea" id="RHEA:13121"/>
        <dbReference type="ChEBI" id="CHEBI:15378"/>
        <dbReference type="ChEBI" id="CHEBI:30616"/>
        <dbReference type="ChEBI" id="CHEBI:36208"/>
        <dbReference type="ChEBI" id="CHEBI:145989"/>
        <dbReference type="ChEBI" id="CHEBI:456216"/>
        <dbReference type="EC" id="2.7.1.71"/>
    </reaction>
</comment>
<keyword evidence="7" id="KW-0460">Magnesium</keyword>
<comment type="subunit">
    <text evidence="7">Monomer.</text>
</comment>
<dbReference type="InterPro" id="IPR031322">
    <property type="entry name" value="Shikimate/glucono_kinase"/>
</dbReference>
<reference evidence="8 9" key="1">
    <citation type="submission" date="2019-04" db="EMBL/GenBank/DDBJ databases">
        <authorList>
            <person name="Van Vliet M D."/>
        </authorList>
    </citation>
    <scope>NUCLEOTIDE SEQUENCE [LARGE SCALE GENOMIC DNA]</scope>
    <source>
        <strain evidence="8 9">F1</strain>
    </source>
</reference>
<evidence type="ECO:0000313" key="8">
    <source>
        <dbReference type="EMBL" id="VGO12704.1"/>
    </source>
</evidence>
<dbReference type="EMBL" id="CAAHFG010000001">
    <property type="protein sequence ID" value="VGO12704.1"/>
    <property type="molecule type" value="Genomic_DNA"/>
</dbReference>
<keyword evidence="3 7" id="KW-0547">Nucleotide-binding</keyword>
<evidence type="ECO:0000256" key="2">
    <source>
        <dbReference type="ARBA" id="ARBA00022679"/>
    </source>
</evidence>
<accession>A0A6C2TZ13</accession>
<evidence type="ECO:0000256" key="4">
    <source>
        <dbReference type="ARBA" id="ARBA00022777"/>
    </source>
</evidence>
<keyword evidence="7" id="KW-0479">Metal-binding</keyword>
<proteinExistence type="inferred from homology"/>
<comment type="function">
    <text evidence="7">Catalyzes the specific phosphorylation of the 3-hydroxyl group of shikimic acid using ATP as a cosubstrate.</text>
</comment>
<keyword evidence="6 7" id="KW-0057">Aromatic amino acid biosynthesis</keyword>
<dbReference type="Gene3D" id="3.40.50.300">
    <property type="entry name" value="P-loop containing nucleotide triphosphate hydrolases"/>
    <property type="match status" value="1"/>
</dbReference>
<keyword evidence="5 7" id="KW-0067">ATP-binding</keyword>
<evidence type="ECO:0000256" key="5">
    <source>
        <dbReference type="ARBA" id="ARBA00022840"/>
    </source>
</evidence>
<dbReference type="CDD" id="cd00464">
    <property type="entry name" value="SK"/>
    <property type="match status" value="1"/>
</dbReference>
<keyword evidence="9" id="KW-1185">Reference proteome</keyword>
<protein>
    <recommendedName>
        <fullName evidence="7">Shikimate kinase</fullName>
        <shortName evidence="7">SK</shortName>
        <ecNumber evidence="7">2.7.1.71</ecNumber>
    </recommendedName>
</protein>
<comment type="caution">
    <text evidence="7">Lacks conserved residue(s) required for the propagation of feature annotation.</text>
</comment>
<feature type="binding site" evidence="7">
    <location>
        <begin position="13"/>
        <end position="18"/>
    </location>
    <ligand>
        <name>ATP</name>
        <dbReference type="ChEBI" id="CHEBI:30616"/>
    </ligand>
</feature>
<dbReference type="PANTHER" id="PTHR21087">
    <property type="entry name" value="SHIKIMATE KINASE"/>
    <property type="match status" value="1"/>
</dbReference>
<dbReference type="SUPFAM" id="SSF52540">
    <property type="entry name" value="P-loop containing nucleoside triphosphate hydrolases"/>
    <property type="match status" value="1"/>
</dbReference>
<dbReference type="InterPro" id="IPR027417">
    <property type="entry name" value="P-loop_NTPase"/>
</dbReference>
<dbReference type="HAMAP" id="MF_00109">
    <property type="entry name" value="Shikimate_kinase"/>
    <property type="match status" value="1"/>
</dbReference>
<dbReference type="EC" id="2.7.1.71" evidence="7"/>
<dbReference type="GO" id="GO:0008652">
    <property type="term" value="P:amino acid biosynthetic process"/>
    <property type="evidence" value="ECO:0007669"/>
    <property type="project" value="UniProtKB-KW"/>
</dbReference>
<dbReference type="GO" id="GO:0004765">
    <property type="term" value="F:shikimate kinase activity"/>
    <property type="evidence" value="ECO:0007669"/>
    <property type="project" value="UniProtKB-UniRule"/>
</dbReference>
<comment type="cofactor">
    <cofactor evidence="7">
        <name>Mg(2+)</name>
        <dbReference type="ChEBI" id="CHEBI:18420"/>
    </cofactor>
    <text evidence="7">Binds 1 Mg(2+) ion per subunit.</text>
</comment>
<comment type="subcellular location">
    <subcellularLocation>
        <location evidence="7">Cytoplasm</location>
    </subcellularLocation>
</comment>
<evidence type="ECO:0000256" key="6">
    <source>
        <dbReference type="ARBA" id="ARBA00023141"/>
    </source>
</evidence>
<dbReference type="GO" id="GO:0000287">
    <property type="term" value="F:magnesium ion binding"/>
    <property type="evidence" value="ECO:0007669"/>
    <property type="project" value="UniProtKB-UniRule"/>
</dbReference>